<dbReference type="AlphaFoldDB" id="A0A915JST1"/>
<evidence type="ECO:0000313" key="2">
    <source>
        <dbReference type="Proteomes" id="UP000887565"/>
    </source>
</evidence>
<name>A0A915JST1_ROMCU</name>
<evidence type="ECO:0000256" key="1">
    <source>
        <dbReference type="SAM" id="MobiDB-lite"/>
    </source>
</evidence>
<feature type="region of interest" description="Disordered" evidence="1">
    <location>
        <begin position="19"/>
        <end position="40"/>
    </location>
</feature>
<protein>
    <submittedName>
        <fullName evidence="3">Uncharacterized protein</fullName>
    </submittedName>
</protein>
<dbReference type="WBParaSite" id="nRc.2.0.1.t29301-RA">
    <property type="protein sequence ID" value="nRc.2.0.1.t29301-RA"/>
    <property type="gene ID" value="nRc.2.0.1.g29301"/>
</dbReference>
<keyword evidence="2" id="KW-1185">Reference proteome</keyword>
<reference evidence="3" key="1">
    <citation type="submission" date="2022-11" db="UniProtKB">
        <authorList>
            <consortium name="WormBaseParasite"/>
        </authorList>
    </citation>
    <scope>IDENTIFICATION</scope>
</reference>
<organism evidence="2 3">
    <name type="scientific">Romanomermis culicivorax</name>
    <name type="common">Nematode worm</name>
    <dbReference type="NCBI Taxonomy" id="13658"/>
    <lineage>
        <taxon>Eukaryota</taxon>
        <taxon>Metazoa</taxon>
        <taxon>Ecdysozoa</taxon>
        <taxon>Nematoda</taxon>
        <taxon>Enoplea</taxon>
        <taxon>Dorylaimia</taxon>
        <taxon>Mermithida</taxon>
        <taxon>Mermithoidea</taxon>
        <taxon>Mermithidae</taxon>
        <taxon>Romanomermis</taxon>
    </lineage>
</organism>
<proteinExistence type="predicted"/>
<accession>A0A915JST1</accession>
<sequence>MDIEPQPVPRSWYPWIERKEKAQKKRKSTDEEDKPRNDWDREEILATWQFGGPIEPKEVEMKQGKWPKEVLQFTNNIRDQMSQMRDHYHGKINQSIVPIVKELYEKNINPIVYFLWPHSAQEWKAWVPYVENKDKNNIY</sequence>
<dbReference type="Proteomes" id="UP000887565">
    <property type="component" value="Unplaced"/>
</dbReference>
<evidence type="ECO:0000313" key="3">
    <source>
        <dbReference type="WBParaSite" id="nRc.2.0.1.t29301-RA"/>
    </source>
</evidence>